<feature type="non-terminal residue" evidence="2">
    <location>
        <position position="1"/>
    </location>
</feature>
<gene>
    <name evidence="2" type="ORF">AVEN_110468_1</name>
</gene>
<proteinExistence type="predicted"/>
<feature type="region of interest" description="Disordered" evidence="1">
    <location>
        <begin position="1"/>
        <end position="24"/>
    </location>
</feature>
<evidence type="ECO:0000313" key="3">
    <source>
        <dbReference type="Proteomes" id="UP000499080"/>
    </source>
</evidence>
<dbReference type="AlphaFoldDB" id="A0A4Y2RR46"/>
<name>A0A4Y2RR46_ARAVE</name>
<comment type="caution">
    <text evidence="2">The sequence shown here is derived from an EMBL/GenBank/DDBJ whole genome shotgun (WGS) entry which is preliminary data.</text>
</comment>
<dbReference type="Proteomes" id="UP000499080">
    <property type="component" value="Unassembled WGS sequence"/>
</dbReference>
<evidence type="ECO:0000313" key="2">
    <source>
        <dbReference type="EMBL" id="GBN78294.1"/>
    </source>
</evidence>
<dbReference type="OrthoDB" id="8124016at2759"/>
<keyword evidence="3" id="KW-1185">Reference proteome</keyword>
<accession>A0A4Y2RR46</accession>
<organism evidence="2 3">
    <name type="scientific">Araneus ventricosus</name>
    <name type="common">Orbweaver spider</name>
    <name type="synonym">Epeira ventricosa</name>
    <dbReference type="NCBI Taxonomy" id="182803"/>
    <lineage>
        <taxon>Eukaryota</taxon>
        <taxon>Metazoa</taxon>
        <taxon>Ecdysozoa</taxon>
        <taxon>Arthropoda</taxon>
        <taxon>Chelicerata</taxon>
        <taxon>Arachnida</taxon>
        <taxon>Araneae</taxon>
        <taxon>Araneomorphae</taxon>
        <taxon>Entelegynae</taxon>
        <taxon>Araneoidea</taxon>
        <taxon>Araneidae</taxon>
        <taxon>Araneus</taxon>
    </lineage>
</organism>
<evidence type="ECO:0000256" key="1">
    <source>
        <dbReference type="SAM" id="MobiDB-lite"/>
    </source>
</evidence>
<reference evidence="2 3" key="1">
    <citation type="journal article" date="2019" name="Sci. Rep.">
        <title>Orb-weaving spider Araneus ventricosus genome elucidates the spidroin gene catalogue.</title>
        <authorList>
            <person name="Kono N."/>
            <person name="Nakamura H."/>
            <person name="Ohtoshi R."/>
            <person name="Moran D.A.P."/>
            <person name="Shinohara A."/>
            <person name="Yoshida Y."/>
            <person name="Fujiwara M."/>
            <person name="Mori M."/>
            <person name="Tomita M."/>
            <person name="Arakawa K."/>
        </authorList>
    </citation>
    <scope>NUCLEOTIDE SEQUENCE [LARGE SCALE GENOMIC DNA]</scope>
</reference>
<protein>
    <submittedName>
        <fullName evidence="2">Uncharacterized protein</fullName>
    </submittedName>
</protein>
<sequence>LFCEEDGALSISSHLEEESTETLEEKPLTLYEKLEKAIHSKTNALRCSTNKISSLSTIVKQELQLFDGTEHRLSNIIKLGEALKTIPPKSAEAERHFLLPGSS</sequence>
<dbReference type="EMBL" id="BGPR01146890">
    <property type="protein sequence ID" value="GBN78294.1"/>
    <property type="molecule type" value="Genomic_DNA"/>
</dbReference>